<gene>
    <name evidence="1" type="ORF">MSAN_00847100</name>
</gene>
<accession>A0A8H7DCH4</accession>
<evidence type="ECO:0000313" key="2">
    <source>
        <dbReference type="Proteomes" id="UP000623467"/>
    </source>
</evidence>
<proteinExistence type="predicted"/>
<dbReference type="Proteomes" id="UP000623467">
    <property type="component" value="Unassembled WGS sequence"/>
</dbReference>
<organism evidence="1 2">
    <name type="scientific">Mycena sanguinolenta</name>
    <dbReference type="NCBI Taxonomy" id="230812"/>
    <lineage>
        <taxon>Eukaryota</taxon>
        <taxon>Fungi</taxon>
        <taxon>Dikarya</taxon>
        <taxon>Basidiomycota</taxon>
        <taxon>Agaricomycotina</taxon>
        <taxon>Agaricomycetes</taxon>
        <taxon>Agaricomycetidae</taxon>
        <taxon>Agaricales</taxon>
        <taxon>Marasmiineae</taxon>
        <taxon>Mycenaceae</taxon>
        <taxon>Mycena</taxon>
    </lineage>
</organism>
<name>A0A8H7DCH4_9AGAR</name>
<sequence>MLPTSTCLLHIPTHLAHTLRRARSQAEVQPNFRLPLALPLNPSSSLSGLDPDRDRLALTLVVFFVLSLQATRRDVANAGAHGADPLPWLQSSASQPSQLSLARAGRTLLGARFNFPL</sequence>
<dbReference type="EMBL" id="JACAZH010000005">
    <property type="protein sequence ID" value="KAF7367827.1"/>
    <property type="molecule type" value="Genomic_DNA"/>
</dbReference>
<protein>
    <submittedName>
        <fullName evidence="1">Uncharacterized protein</fullName>
    </submittedName>
</protein>
<comment type="caution">
    <text evidence="1">The sequence shown here is derived from an EMBL/GenBank/DDBJ whole genome shotgun (WGS) entry which is preliminary data.</text>
</comment>
<keyword evidence="2" id="KW-1185">Reference proteome</keyword>
<reference evidence="1" key="1">
    <citation type="submission" date="2020-05" db="EMBL/GenBank/DDBJ databases">
        <title>Mycena genomes resolve the evolution of fungal bioluminescence.</title>
        <authorList>
            <person name="Tsai I.J."/>
        </authorList>
    </citation>
    <scope>NUCLEOTIDE SEQUENCE</scope>
    <source>
        <strain evidence="1">160909Yilan</strain>
    </source>
</reference>
<evidence type="ECO:0000313" key="1">
    <source>
        <dbReference type="EMBL" id="KAF7367827.1"/>
    </source>
</evidence>
<dbReference type="AlphaFoldDB" id="A0A8H7DCH4"/>